<feature type="transmembrane region" description="Helical" evidence="2">
    <location>
        <begin position="76"/>
        <end position="101"/>
    </location>
</feature>
<evidence type="ECO:0000256" key="1">
    <source>
        <dbReference type="SAM" id="MobiDB-lite"/>
    </source>
</evidence>
<evidence type="ECO:0000313" key="4">
    <source>
        <dbReference type="Proteomes" id="UP000245771"/>
    </source>
</evidence>
<feature type="region of interest" description="Disordered" evidence="1">
    <location>
        <begin position="584"/>
        <end position="626"/>
    </location>
</feature>
<feature type="transmembrane region" description="Helical" evidence="2">
    <location>
        <begin position="198"/>
        <end position="225"/>
    </location>
</feature>
<keyword evidence="2" id="KW-0812">Transmembrane</keyword>
<feature type="transmembrane region" description="Helical" evidence="2">
    <location>
        <begin position="129"/>
        <end position="153"/>
    </location>
</feature>
<evidence type="ECO:0000256" key="2">
    <source>
        <dbReference type="SAM" id="Phobius"/>
    </source>
</evidence>
<organism evidence="3 4">
    <name type="scientific">Meira miltonrushii</name>
    <dbReference type="NCBI Taxonomy" id="1280837"/>
    <lineage>
        <taxon>Eukaryota</taxon>
        <taxon>Fungi</taxon>
        <taxon>Dikarya</taxon>
        <taxon>Basidiomycota</taxon>
        <taxon>Ustilaginomycotina</taxon>
        <taxon>Exobasidiomycetes</taxon>
        <taxon>Exobasidiales</taxon>
        <taxon>Brachybasidiaceae</taxon>
        <taxon>Meira</taxon>
    </lineage>
</organism>
<evidence type="ECO:0000313" key="3">
    <source>
        <dbReference type="EMBL" id="PWN37576.1"/>
    </source>
</evidence>
<dbReference type="AlphaFoldDB" id="A0A316VJ53"/>
<dbReference type="InParanoid" id="A0A316VJ53"/>
<dbReference type="EMBL" id="KZ819602">
    <property type="protein sequence ID" value="PWN37576.1"/>
    <property type="molecule type" value="Genomic_DNA"/>
</dbReference>
<keyword evidence="2" id="KW-0472">Membrane</keyword>
<feature type="transmembrane region" description="Helical" evidence="2">
    <location>
        <begin position="453"/>
        <end position="478"/>
    </location>
</feature>
<protein>
    <submittedName>
        <fullName evidence="3">Uncharacterized protein</fullName>
    </submittedName>
</protein>
<dbReference type="RefSeq" id="XP_025357878.1">
    <property type="nucleotide sequence ID" value="XM_025498274.1"/>
</dbReference>
<feature type="transmembrane region" description="Helical" evidence="2">
    <location>
        <begin position="41"/>
        <end position="64"/>
    </location>
</feature>
<keyword evidence="4" id="KW-1185">Reference proteome</keyword>
<reference evidence="3 4" key="1">
    <citation type="journal article" date="2018" name="Mol. Biol. Evol.">
        <title>Broad Genomic Sampling Reveals a Smut Pathogenic Ancestry of the Fungal Clade Ustilaginomycotina.</title>
        <authorList>
            <person name="Kijpornyongpan T."/>
            <person name="Mondo S.J."/>
            <person name="Barry K."/>
            <person name="Sandor L."/>
            <person name="Lee J."/>
            <person name="Lipzen A."/>
            <person name="Pangilinan J."/>
            <person name="LaButti K."/>
            <person name="Hainaut M."/>
            <person name="Henrissat B."/>
            <person name="Grigoriev I.V."/>
            <person name="Spatafora J.W."/>
            <person name="Aime M.C."/>
        </authorList>
    </citation>
    <scope>NUCLEOTIDE SEQUENCE [LARGE SCALE GENOMIC DNA]</scope>
    <source>
        <strain evidence="3 4">MCA 3882</strain>
    </source>
</reference>
<proteinExistence type="predicted"/>
<keyword evidence="2" id="KW-1133">Transmembrane helix</keyword>
<feature type="compositionally biased region" description="Basic and acidic residues" evidence="1">
    <location>
        <begin position="602"/>
        <end position="623"/>
    </location>
</feature>
<dbReference type="Proteomes" id="UP000245771">
    <property type="component" value="Unassembled WGS sequence"/>
</dbReference>
<dbReference type="OrthoDB" id="3365284at2759"/>
<dbReference type="GeneID" id="37020055"/>
<gene>
    <name evidence="3" type="ORF">FA14DRAFT_159567</name>
</gene>
<name>A0A316VJ53_9BASI</name>
<feature type="transmembrane region" description="Helical" evidence="2">
    <location>
        <begin position="408"/>
        <end position="433"/>
    </location>
</feature>
<sequence>MAGAMLLVSLLIIGRRMYERNFWIFRVIRVSSGPIIVPNPILSFGFIEGNFVIVFMALLIIALQYHEYHTLKPENLILWISLPWCITIFGAIFAAVGTHYATPTNQLPSSGKAVGDLSRRWKSLMKNAWVINGIAVALPAFICVTVAVPTFISNAIFQKANHLHTQWETKYADYTMFTQDMVTEAQVIWYTLLRSVLIASAVFCLWFVWASFCFIICTLLSLRLLRTISAELSRSNMFAPNFVVTQTRMIMSNRALKREERLTETQQKVSTPYKAQGRRKLPRGNHSYFLHSTNSFPAQVRTPGETFHNPQQSEDSLAAWNSNEIIWRDREQDPEDNLERTETLTGDVSLNKPTEAIQEEPVRVQGNRMAFIRRLIPNIVMTTEKAQSNAVETMVSSRDEQKRELRKAAIHIFTQYAIVGPGCATFGGIALMMGLVLHGSFEQPSNGGTKFEFFGALALLVVMYAVSFFGWVCAGAIFHRTYEPVFVNYTASTTVSSFGISDLSTTDSSKSKLQDFIRVGGADPKVRNKIRYPQAMVKSMLDNTPQEILALKGTNVNDISHQNNQLNNSHFHFHVPTMSPPIMQEGQHQPKRAIDRQYSNNELRKSENRYKSIKRDQQSHFDVEPEEGELVNNSVLVVRKGKNRQPVRRI</sequence>
<accession>A0A316VJ53</accession>